<evidence type="ECO:0000256" key="7">
    <source>
        <dbReference type="SAM" id="Phobius"/>
    </source>
</evidence>
<evidence type="ECO:0000256" key="1">
    <source>
        <dbReference type="ARBA" id="ARBA00004141"/>
    </source>
</evidence>
<comment type="subcellular location">
    <subcellularLocation>
        <location evidence="1">Membrane</location>
        <topology evidence="1">Multi-pass membrane protein</topology>
    </subcellularLocation>
</comment>
<dbReference type="InterPro" id="IPR059010">
    <property type="entry name" value="TMEM179-179B"/>
</dbReference>
<feature type="region of interest" description="Disordered" evidence="6">
    <location>
        <begin position="329"/>
        <end position="365"/>
    </location>
</feature>
<comment type="similarity">
    <text evidence="5">Belongs to the TMEM179 family.</text>
</comment>
<dbReference type="RefSeq" id="XP_022650271.1">
    <property type="nucleotide sequence ID" value="XM_022794536.1"/>
</dbReference>
<dbReference type="EnsemblMetazoa" id="XM_022794538">
    <property type="protein sequence ID" value="XP_022650273"/>
    <property type="gene ID" value="LOC111245778"/>
</dbReference>
<feature type="compositionally biased region" description="Polar residues" evidence="6">
    <location>
        <begin position="339"/>
        <end position="349"/>
    </location>
</feature>
<dbReference type="InParanoid" id="A0A7M7JDJ1"/>
<keyword evidence="4 7" id="KW-0472">Membrane</keyword>
<dbReference type="OrthoDB" id="8173371at2759"/>
<organism evidence="8 9">
    <name type="scientific">Varroa destructor</name>
    <name type="common">Honeybee mite</name>
    <dbReference type="NCBI Taxonomy" id="109461"/>
    <lineage>
        <taxon>Eukaryota</taxon>
        <taxon>Metazoa</taxon>
        <taxon>Ecdysozoa</taxon>
        <taxon>Arthropoda</taxon>
        <taxon>Chelicerata</taxon>
        <taxon>Arachnida</taxon>
        <taxon>Acari</taxon>
        <taxon>Parasitiformes</taxon>
        <taxon>Mesostigmata</taxon>
        <taxon>Gamasina</taxon>
        <taxon>Dermanyssoidea</taxon>
        <taxon>Varroidae</taxon>
        <taxon>Varroa</taxon>
    </lineage>
</organism>
<dbReference type="EnsemblMetazoa" id="XM_022794537">
    <property type="protein sequence ID" value="XP_022650272"/>
    <property type="gene ID" value="LOC111245778"/>
</dbReference>
<dbReference type="AlphaFoldDB" id="A0A7M7JDJ1"/>
<protein>
    <submittedName>
        <fullName evidence="8">Uncharacterized protein</fullName>
    </submittedName>
</protein>
<dbReference type="EnsemblMetazoa" id="XM_022794536">
    <property type="protein sequence ID" value="XP_022650271"/>
    <property type="gene ID" value="LOC111245778"/>
</dbReference>
<sequence length="365" mass="40353">MASLTATPPLRKATSWRVTQICLYLASLAFSIGTLIGYKSLNALFDNDIASCILNATAIVIDKENSQNCSLTLERPSEHTCKFVYFDVICSVIYSIIGCWFFIACTSEAKTRPDETVIQSWKLVVPSIFFTCILLLLSLICSSFITSGLASFLDSFTQQTNKFNCLRFKLSNHLTLINATSFSNQVRTFGVVAETFTWLCTTTWLLALGLLICRCCVAADFVTSNEQQQPQSMGTDSSPTVNLAGRSRIEACSWCDSFGLTYGSVKDLLKNWRNDNSQQRTLLRPAEWVHSSSTEIQQAAADAHHRQQHVPPTILPLVTYSHRASTTTLSDTDYESAMGDSQTENTSLIGSELDLGASGDGFRKR</sequence>
<evidence type="ECO:0000256" key="2">
    <source>
        <dbReference type="ARBA" id="ARBA00022692"/>
    </source>
</evidence>
<evidence type="ECO:0000256" key="6">
    <source>
        <dbReference type="SAM" id="MobiDB-lite"/>
    </source>
</evidence>
<dbReference type="Proteomes" id="UP000594260">
    <property type="component" value="Unplaced"/>
</dbReference>
<keyword evidence="2 7" id="KW-0812">Transmembrane</keyword>
<proteinExistence type="inferred from homology"/>
<dbReference type="GeneID" id="111245778"/>
<keyword evidence="3 7" id="KW-1133">Transmembrane helix</keyword>
<keyword evidence="9" id="KW-1185">Reference proteome</keyword>
<reference evidence="8" key="1">
    <citation type="submission" date="2021-01" db="UniProtKB">
        <authorList>
            <consortium name="EnsemblMetazoa"/>
        </authorList>
    </citation>
    <scope>IDENTIFICATION</scope>
</reference>
<evidence type="ECO:0000313" key="9">
    <source>
        <dbReference type="Proteomes" id="UP000594260"/>
    </source>
</evidence>
<evidence type="ECO:0000256" key="5">
    <source>
        <dbReference type="ARBA" id="ARBA00093776"/>
    </source>
</evidence>
<evidence type="ECO:0000256" key="4">
    <source>
        <dbReference type="ARBA" id="ARBA00023136"/>
    </source>
</evidence>
<dbReference type="KEGG" id="vde:111245778"/>
<dbReference type="RefSeq" id="XP_022650272.1">
    <property type="nucleotide sequence ID" value="XM_022794537.1"/>
</dbReference>
<evidence type="ECO:0000256" key="3">
    <source>
        <dbReference type="ARBA" id="ARBA00022989"/>
    </source>
</evidence>
<name>A0A7M7JDJ1_VARDE</name>
<feature type="transmembrane region" description="Helical" evidence="7">
    <location>
        <begin position="83"/>
        <end position="103"/>
    </location>
</feature>
<accession>A0A7M7JDJ1</accession>
<feature type="transmembrane region" description="Helical" evidence="7">
    <location>
        <begin position="123"/>
        <end position="145"/>
    </location>
</feature>
<evidence type="ECO:0000313" key="8">
    <source>
        <dbReference type="EnsemblMetazoa" id="XP_022650272"/>
    </source>
</evidence>
<dbReference type="Pfam" id="PF26158">
    <property type="entry name" value="Claudin_TMEM179-179B"/>
    <property type="match status" value="1"/>
</dbReference>
<feature type="transmembrane region" description="Helical" evidence="7">
    <location>
        <begin position="21"/>
        <end position="38"/>
    </location>
</feature>
<dbReference type="RefSeq" id="XP_022650273.1">
    <property type="nucleotide sequence ID" value="XM_022794538.1"/>
</dbReference>